<dbReference type="OrthoDB" id="143284at2"/>
<reference evidence="4" key="1">
    <citation type="submission" date="2017-09" db="EMBL/GenBank/DDBJ databases">
        <authorList>
            <person name="Varghese N."/>
            <person name="Submissions S."/>
        </authorList>
    </citation>
    <scope>NUCLEOTIDE SEQUENCE [LARGE SCALE GENOMIC DNA]</scope>
    <source>
        <strain evidence="4">DSM 2913</strain>
    </source>
</reference>
<dbReference type="InterPro" id="IPR040607">
    <property type="entry name" value="ALP_N"/>
</dbReference>
<evidence type="ECO:0000313" key="3">
    <source>
        <dbReference type="EMBL" id="SNZ15569.1"/>
    </source>
</evidence>
<sequence length="288" mass="32414">MIGIDVGFGWTKVAKDGVEVGKFPTWIAYYESGMESVEPVEFEGRAYVVGEDARYSRRRIELADAELLFRFFPVIVEYAKRRFQLNDDVVSGLAPKHYALYKESPKLKDRLSFLKAVLVQGVGVLLDIAEDVRDGEVVFVIDIGFNTIDYVLAKREGTTWRRYAIGSIEGLGVLRAIEIFKEKLPSSLSILQGFSQSRLIEAFEKGYATIESERVELKPYIDLACEEYVDILLSRLKSELSGRVEERDKLVLAGGGANLIEASLFGKDALIPNKPEYSNARGYSRFEP</sequence>
<accession>A0A285P1G4</accession>
<keyword evidence="4" id="KW-1185">Reference proteome</keyword>
<feature type="domain" description="Actin homologue MreB-like C-terminal" evidence="2">
    <location>
        <begin position="140"/>
        <end position="264"/>
    </location>
</feature>
<dbReference type="Proteomes" id="UP000218627">
    <property type="component" value="Unassembled WGS sequence"/>
</dbReference>
<proteinExistence type="predicted"/>
<gene>
    <name evidence="3" type="ORF">SAMN06265353_1403</name>
</gene>
<dbReference type="InterPro" id="IPR043129">
    <property type="entry name" value="ATPase_NBD"/>
</dbReference>
<dbReference type="Pfam" id="PF21522">
    <property type="entry name" value="MreB-like_C"/>
    <property type="match status" value="1"/>
</dbReference>
<name>A0A285P1G4_9AQUI</name>
<organism evidence="3 4">
    <name type="scientific">Hydrogenobacter hydrogenophilus</name>
    <dbReference type="NCBI Taxonomy" id="35835"/>
    <lineage>
        <taxon>Bacteria</taxon>
        <taxon>Pseudomonadati</taxon>
        <taxon>Aquificota</taxon>
        <taxon>Aquificia</taxon>
        <taxon>Aquificales</taxon>
        <taxon>Aquificaceae</taxon>
        <taxon>Hydrogenobacter</taxon>
    </lineage>
</organism>
<dbReference type="Pfam" id="PF17989">
    <property type="entry name" value="ALP_N"/>
    <property type="match status" value="1"/>
</dbReference>
<dbReference type="RefSeq" id="WP_096602779.1">
    <property type="nucleotide sequence ID" value="NZ_OBEN01000008.1"/>
</dbReference>
<dbReference type="InterPro" id="IPR049067">
    <property type="entry name" value="MreB-like_C"/>
</dbReference>
<feature type="domain" description="Actin-like protein N-terminal" evidence="1">
    <location>
        <begin position="3"/>
        <end position="122"/>
    </location>
</feature>
<evidence type="ECO:0000313" key="4">
    <source>
        <dbReference type="Proteomes" id="UP000218627"/>
    </source>
</evidence>
<dbReference type="Gene3D" id="3.30.420.40">
    <property type="match status" value="2"/>
</dbReference>
<dbReference type="AlphaFoldDB" id="A0A285P1G4"/>
<evidence type="ECO:0000259" key="2">
    <source>
        <dbReference type="Pfam" id="PF21522"/>
    </source>
</evidence>
<protein>
    <submittedName>
        <fullName evidence="3">Uncharacterized protein</fullName>
    </submittedName>
</protein>
<dbReference type="SUPFAM" id="SSF53067">
    <property type="entry name" value="Actin-like ATPase domain"/>
    <property type="match status" value="2"/>
</dbReference>
<dbReference type="EMBL" id="OBEN01000008">
    <property type="protein sequence ID" value="SNZ15569.1"/>
    <property type="molecule type" value="Genomic_DNA"/>
</dbReference>
<evidence type="ECO:0000259" key="1">
    <source>
        <dbReference type="Pfam" id="PF17989"/>
    </source>
</evidence>